<keyword evidence="2" id="KW-0689">Ribosomal protein</keyword>
<comment type="similarity">
    <text evidence="5">Belongs to the TMA16 family.</text>
</comment>
<evidence type="ECO:0000256" key="2">
    <source>
        <dbReference type="ARBA" id="ARBA00022980"/>
    </source>
</evidence>
<accession>A0AA41SRQ7</accession>
<evidence type="ECO:0000256" key="4">
    <source>
        <dbReference type="ARBA" id="ARBA00034079"/>
    </source>
</evidence>
<dbReference type="PANTHER" id="PTHR10496">
    <property type="entry name" value="40S RIBOSOMAL PROTEIN S24"/>
    <property type="match status" value="1"/>
</dbReference>
<reference evidence="10" key="1">
    <citation type="submission" date="2020-03" db="EMBL/GenBank/DDBJ databases">
        <title>Studies in the Genomics of Life Span.</title>
        <authorList>
            <person name="Glass D."/>
        </authorList>
    </citation>
    <scope>NUCLEOTIDE SEQUENCE</scope>
    <source>
        <strain evidence="10">SUZIE</strain>
        <tissue evidence="10">Muscle</tissue>
    </source>
</reference>
<evidence type="ECO:0000256" key="7">
    <source>
        <dbReference type="ARBA" id="ARBA00035149"/>
    </source>
</evidence>
<evidence type="ECO:0000256" key="1">
    <source>
        <dbReference type="ARBA" id="ARBA00020047"/>
    </source>
</evidence>
<dbReference type="GO" id="GO:0003735">
    <property type="term" value="F:structural constituent of ribosome"/>
    <property type="evidence" value="ECO:0007669"/>
    <property type="project" value="InterPro"/>
</dbReference>
<dbReference type="GO" id="GO:0006412">
    <property type="term" value="P:translation"/>
    <property type="evidence" value="ECO:0007669"/>
    <property type="project" value="InterPro"/>
</dbReference>
<dbReference type="Gene3D" id="3.30.70.3370">
    <property type="match status" value="1"/>
</dbReference>
<dbReference type="AlphaFoldDB" id="A0AA41SRQ7"/>
<comment type="caution">
    <text evidence="10">The sequence shown here is derived from an EMBL/GenBank/DDBJ whole genome shotgun (WGS) entry which is preliminary data.</text>
</comment>
<evidence type="ECO:0000313" key="10">
    <source>
        <dbReference type="EMBL" id="MBZ3869687.1"/>
    </source>
</evidence>
<evidence type="ECO:0000256" key="5">
    <source>
        <dbReference type="ARBA" id="ARBA00034127"/>
    </source>
</evidence>
<organism evidence="10 11">
    <name type="scientific">Sciurus carolinensis</name>
    <name type="common">Eastern gray squirrel</name>
    <dbReference type="NCBI Taxonomy" id="30640"/>
    <lineage>
        <taxon>Eukaryota</taxon>
        <taxon>Metazoa</taxon>
        <taxon>Chordata</taxon>
        <taxon>Craniata</taxon>
        <taxon>Vertebrata</taxon>
        <taxon>Euteleostomi</taxon>
        <taxon>Mammalia</taxon>
        <taxon>Eutheria</taxon>
        <taxon>Euarchontoglires</taxon>
        <taxon>Glires</taxon>
        <taxon>Rodentia</taxon>
        <taxon>Sciuromorpha</taxon>
        <taxon>Sciuridae</taxon>
        <taxon>Sciurinae</taxon>
        <taxon>Sciurini</taxon>
        <taxon>Sciurus</taxon>
    </lineage>
</organism>
<feature type="region of interest" description="Disordered" evidence="9">
    <location>
        <begin position="99"/>
        <end position="124"/>
    </location>
</feature>
<feature type="compositionally biased region" description="Basic and acidic residues" evidence="9">
    <location>
        <begin position="99"/>
        <end position="109"/>
    </location>
</feature>
<dbReference type="GO" id="GO:0044391">
    <property type="term" value="C:ribosomal subunit"/>
    <property type="evidence" value="ECO:0007669"/>
    <property type="project" value="UniProtKB-ARBA"/>
</dbReference>
<dbReference type="FunFam" id="1.20.1440.170:FF:000001">
    <property type="entry name" value="Translation machinery-associated 16 homolog"/>
    <property type="match status" value="1"/>
</dbReference>
<evidence type="ECO:0000256" key="8">
    <source>
        <dbReference type="ARBA" id="ARBA00035458"/>
    </source>
</evidence>
<dbReference type="Pfam" id="PF01282">
    <property type="entry name" value="Ribosomal_S24e"/>
    <property type="match status" value="1"/>
</dbReference>
<keyword evidence="11" id="KW-1185">Reference proteome</keyword>
<dbReference type="InterPro" id="IPR038356">
    <property type="entry name" value="Tma16_sf"/>
</dbReference>
<dbReference type="InterPro" id="IPR012678">
    <property type="entry name" value="Ribosomal_uL23/eL15/eS24_sf"/>
</dbReference>
<dbReference type="HAMAP" id="MF_00545">
    <property type="entry name" value="Ribosomal_eS24"/>
    <property type="match status" value="1"/>
</dbReference>
<dbReference type="InterPro" id="IPR053709">
    <property type="entry name" value="eRP_eS24_sf"/>
</dbReference>
<dbReference type="GO" id="GO:0022626">
    <property type="term" value="C:cytosolic ribosome"/>
    <property type="evidence" value="ECO:0007669"/>
    <property type="project" value="UniProtKB-ARBA"/>
</dbReference>
<gene>
    <name evidence="10" type="ORF">SUZIE_104185</name>
</gene>
<dbReference type="SUPFAM" id="SSF54189">
    <property type="entry name" value="Ribosomal proteins S24e, L23 and L15e"/>
    <property type="match status" value="1"/>
</dbReference>
<feature type="compositionally biased region" description="Basic residues" evidence="9">
    <location>
        <begin position="110"/>
        <end position="124"/>
    </location>
</feature>
<evidence type="ECO:0000256" key="9">
    <source>
        <dbReference type="SAM" id="MobiDB-lite"/>
    </source>
</evidence>
<evidence type="ECO:0000256" key="6">
    <source>
        <dbReference type="ARBA" id="ARBA00034132"/>
    </source>
</evidence>
<keyword evidence="3" id="KW-0687">Ribonucleoprotein</keyword>
<dbReference type="Gene3D" id="1.20.1440.170">
    <property type="entry name" value="Translation machinery-associated protein 16-like"/>
    <property type="match status" value="1"/>
</dbReference>
<dbReference type="EMBL" id="JAATJV010140032">
    <property type="protein sequence ID" value="MBZ3869687.1"/>
    <property type="molecule type" value="Genomic_DNA"/>
</dbReference>
<evidence type="ECO:0000313" key="11">
    <source>
        <dbReference type="Proteomes" id="UP001166674"/>
    </source>
</evidence>
<dbReference type="Proteomes" id="UP001166674">
    <property type="component" value="Unassembled WGS sequence"/>
</dbReference>
<comment type="subunit">
    <text evidence="6">Associates with pre-60S ribosomal particles.</text>
</comment>
<proteinExistence type="inferred from homology"/>
<protein>
    <recommendedName>
        <fullName evidence="7">Small ribosomal subunit protein eS24</fullName>
    </recommendedName>
    <alternativeName>
        <fullName evidence="8">40S ribosomal protein S24</fullName>
    </alternativeName>
    <alternativeName>
        <fullName evidence="1">Translation machinery-associated protein 16</fullName>
    </alternativeName>
</protein>
<name>A0AA41SRQ7_SCICA</name>
<evidence type="ECO:0000256" key="3">
    <source>
        <dbReference type="ARBA" id="ARBA00023274"/>
    </source>
</evidence>
<dbReference type="InterPro" id="IPR001976">
    <property type="entry name" value="Ribosomal_eS24"/>
</dbReference>
<sequence length="273" mass="32029">MNDTATIQTRKHRTNQLLQRKEMVFDVLHPGKAAAPKTEVQGKLAKMYKTTPGVTFVFGFRTYFGGGKKTDFDMIYVFLDFSKKNELNYRLARHDLYEKKKTSREQQKEHKNRRKKISRTAKAHVGAGKKLKQGRFCDDIFFNACKLVERYLNRFSSELEQIELHNSIKDRWGRRHFSREAVIEQPVEHERQQYEGYGLEIPDILNASNLKTFREWDFDLKKLPNIKIRKLCVNDAVPKKGKRKTILTIDKNLEELELKGESNDSDEEMTPVA</sequence>
<comment type="function">
    <text evidence="4">Involved in the biogenesis of the 60S ribosomal subunit in the nucleus.</text>
</comment>